<name>A0ACB9SL63_HOLOL</name>
<dbReference type="Proteomes" id="UP001056778">
    <property type="component" value="Chromosome 9"/>
</dbReference>
<dbReference type="EMBL" id="CM043023">
    <property type="protein sequence ID" value="KAI4455214.1"/>
    <property type="molecule type" value="Genomic_DNA"/>
</dbReference>
<gene>
    <name evidence="1" type="ORF">MML48_9g00001869</name>
</gene>
<sequence length="149" mass="17019">MEEFSNANANEFEIVDNIGNTVTIPENSSFNIPFSDEQLNQLINTNNFNPKINFDLYNNKNVSNAKADGNLSHFVKYKVQDGKHTKVWQCGICKSSFIYIGGKEFGHQYILMRHLPTHTDERKFQCNVCGKGNNTNSIQFFKGVLKDVF</sequence>
<comment type="caution">
    <text evidence="1">The sequence shown here is derived from an EMBL/GenBank/DDBJ whole genome shotgun (WGS) entry which is preliminary data.</text>
</comment>
<protein>
    <submittedName>
        <fullName evidence="1">Zinc finger c2h2 superfamily</fullName>
    </submittedName>
</protein>
<evidence type="ECO:0000313" key="1">
    <source>
        <dbReference type="EMBL" id="KAI4455214.1"/>
    </source>
</evidence>
<reference evidence="1" key="1">
    <citation type="submission" date="2022-04" db="EMBL/GenBank/DDBJ databases">
        <title>Chromosome-scale genome assembly of Holotrichia oblita Faldermann.</title>
        <authorList>
            <person name="Rongchong L."/>
        </authorList>
    </citation>
    <scope>NUCLEOTIDE SEQUENCE</scope>
    <source>
        <strain evidence="1">81SQS9</strain>
    </source>
</reference>
<evidence type="ECO:0000313" key="2">
    <source>
        <dbReference type="Proteomes" id="UP001056778"/>
    </source>
</evidence>
<keyword evidence="2" id="KW-1185">Reference proteome</keyword>
<accession>A0ACB9SL63</accession>
<proteinExistence type="predicted"/>
<organism evidence="1 2">
    <name type="scientific">Holotrichia oblita</name>
    <name type="common">Chafer beetle</name>
    <dbReference type="NCBI Taxonomy" id="644536"/>
    <lineage>
        <taxon>Eukaryota</taxon>
        <taxon>Metazoa</taxon>
        <taxon>Ecdysozoa</taxon>
        <taxon>Arthropoda</taxon>
        <taxon>Hexapoda</taxon>
        <taxon>Insecta</taxon>
        <taxon>Pterygota</taxon>
        <taxon>Neoptera</taxon>
        <taxon>Endopterygota</taxon>
        <taxon>Coleoptera</taxon>
        <taxon>Polyphaga</taxon>
        <taxon>Scarabaeiformia</taxon>
        <taxon>Scarabaeidae</taxon>
        <taxon>Melolonthinae</taxon>
        <taxon>Holotrichia</taxon>
    </lineage>
</organism>